<gene>
    <name evidence="2" type="ORF">PLICRDRAFT_82404</name>
</gene>
<dbReference type="OrthoDB" id="3256296at2759"/>
<evidence type="ECO:0000313" key="3">
    <source>
        <dbReference type="Proteomes" id="UP000053263"/>
    </source>
</evidence>
<keyword evidence="3" id="KW-1185">Reference proteome</keyword>
<dbReference type="Pfam" id="PF20231">
    <property type="entry name" value="DUF6589"/>
    <property type="match status" value="1"/>
</dbReference>
<dbReference type="Proteomes" id="UP000053263">
    <property type="component" value="Unassembled WGS sequence"/>
</dbReference>
<evidence type="ECO:0000259" key="1">
    <source>
        <dbReference type="Pfam" id="PF20231"/>
    </source>
</evidence>
<proteinExistence type="predicted"/>
<dbReference type="EMBL" id="KN832581">
    <property type="protein sequence ID" value="KII83161.1"/>
    <property type="molecule type" value="Genomic_DNA"/>
</dbReference>
<sequence>GKAGGFSAGDLVQEYFNRLLEAVGEKKGIEYGADFARNVISRNLHHMAHLKKEWLDGVGLSSRSARHSDPHSNAEVRILLKEYQERELHSRRPGRSIEETDVNNFQRGMERLRKGKLQKWITKTT</sequence>
<name>A0A0C9SK58_PLICR</name>
<evidence type="ECO:0000313" key="2">
    <source>
        <dbReference type="EMBL" id="KII83161.1"/>
    </source>
</evidence>
<feature type="domain" description="DUF6589" evidence="1">
    <location>
        <begin position="1"/>
        <end position="67"/>
    </location>
</feature>
<accession>A0A0C9SK58</accession>
<dbReference type="AlphaFoldDB" id="A0A0C9SK58"/>
<reference evidence="2 3" key="1">
    <citation type="submission" date="2014-06" db="EMBL/GenBank/DDBJ databases">
        <title>Evolutionary Origins and Diversification of the Mycorrhizal Mutualists.</title>
        <authorList>
            <consortium name="DOE Joint Genome Institute"/>
            <consortium name="Mycorrhizal Genomics Consortium"/>
            <person name="Kohler A."/>
            <person name="Kuo A."/>
            <person name="Nagy L.G."/>
            <person name="Floudas D."/>
            <person name="Copeland A."/>
            <person name="Barry K.W."/>
            <person name="Cichocki N."/>
            <person name="Veneault-Fourrey C."/>
            <person name="LaButti K."/>
            <person name="Lindquist E.A."/>
            <person name="Lipzen A."/>
            <person name="Lundell T."/>
            <person name="Morin E."/>
            <person name="Murat C."/>
            <person name="Riley R."/>
            <person name="Ohm R."/>
            <person name="Sun H."/>
            <person name="Tunlid A."/>
            <person name="Henrissat B."/>
            <person name="Grigoriev I.V."/>
            <person name="Hibbett D.S."/>
            <person name="Martin F."/>
        </authorList>
    </citation>
    <scope>NUCLEOTIDE SEQUENCE [LARGE SCALE GENOMIC DNA]</scope>
    <source>
        <strain evidence="2 3">FD-325 SS-3</strain>
    </source>
</reference>
<dbReference type="InterPro" id="IPR046496">
    <property type="entry name" value="DUF6589"/>
</dbReference>
<protein>
    <recommendedName>
        <fullName evidence="1">DUF6589 domain-containing protein</fullName>
    </recommendedName>
</protein>
<feature type="non-terminal residue" evidence="2">
    <location>
        <position position="1"/>
    </location>
</feature>
<feature type="non-terminal residue" evidence="2">
    <location>
        <position position="125"/>
    </location>
</feature>
<organism evidence="2 3">
    <name type="scientific">Plicaturopsis crispa FD-325 SS-3</name>
    <dbReference type="NCBI Taxonomy" id="944288"/>
    <lineage>
        <taxon>Eukaryota</taxon>
        <taxon>Fungi</taxon>
        <taxon>Dikarya</taxon>
        <taxon>Basidiomycota</taxon>
        <taxon>Agaricomycotina</taxon>
        <taxon>Agaricomycetes</taxon>
        <taxon>Agaricomycetidae</taxon>
        <taxon>Amylocorticiales</taxon>
        <taxon>Amylocorticiaceae</taxon>
        <taxon>Plicatura</taxon>
        <taxon>Plicaturopsis crispa</taxon>
    </lineage>
</organism>
<dbReference type="HOGENOM" id="CLU_2043710_0_0_1"/>